<sequence>MQRMKEVVVVYRDGSVEKIPMDRILSRLKRENGYIVVEPRDVFDSENPYVFLGLIDVDLENGEFINTFKRYMEAQKPRLYSKCEVVGSGTDYFIVQRYDGTLFKINNIFLGKVLLDIVDNSVYRSGSNIARSNDNG</sequence>
<dbReference type="EMBL" id="DTBZ01000099">
    <property type="protein sequence ID" value="HGQ18374.1"/>
    <property type="molecule type" value="Genomic_DNA"/>
</dbReference>
<comment type="caution">
    <text evidence="1">The sequence shown here is derived from an EMBL/GenBank/DDBJ whole genome shotgun (WGS) entry which is preliminary data.</text>
</comment>
<gene>
    <name evidence="1" type="ORF">ENU30_05315</name>
</gene>
<name>A0A7J3JRV2_9CREN</name>
<organism evidence="1">
    <name type="scientific">Ignisphaera aggregans</name>
    <dbReference type="NCBI Taxonomy" id="334771"/>
    <lineage>
        <taxon>Archaea</taxon>
        <taxon>Thermoproteota</taxon>
        <taxon>Thermoprotei</taxon>
        <taxon>Desulfurococcales</taxon>
        <taxon>Desulfurococcaceae</taxon>
        <taxon>Ignisphaera</taxon>
    </lineage>
</organism>
<accession>A0A7J3JRV2</accession>
<proteinExistence type="predicted"/>
<dbReference type="AlphaFoldDB" id="A0A7J3JRV2"/>
<protein>
    <submittedName>
        <fullName evidence="1">Uncharacterized protein</fullName>
    </submittedName>
</protein>
<reference evidence="1" key="1">
    <citation type="journal article" date="2020" name="mSystems">
        <title>Genome- and Community-Level Interaction Insights into Carbon Utilization and Element Cycling Functions of Hydrothermarchaeota in Hydrothermal Sediment.</title>
        <authorList>
            <person name="Zhou Z."/>
            <person name="Liu Y."/>
            <person name="Xu W."/>
            <person name="Pan J."/>
            <person name="Luo Z.H."/>
            <person name="Li M."/>
        </authorList>
    </citation>
    <scope>NUCLEOTIDE SEQUENCE [LARGE SCALE GENOMIC DNA]</scope>
    <source>
        <strain evidence="1">SpSt-657</strain>
    </source>
</reference>
<evidence type="ECO:0000313" key="1">
    <source>
        <dbReference type="EMBL" id="HGQ18374.1"/>
    </source>
</evidence>